<dbReference type="Pfam" id="PF02659">
    <property type="entry name" value="Mntp"/>
    <property type="match status" value="1"/>
</dbReference>
<evidence type="ECO:0000256" key="3">
    <source>
        <dbReference type="ARBA" id="ARBA00022692"/>
    </source>
</evidence>
<evidence type="ECO:0000256" key="1">
    <source>
        <dbReference type="ARBA" id="ARBA00022448"/>
    </source>
</evidence>
<evidence type="ECO:0000313" key="10">
    <source>
        <dbReference type="Proteomes" id="UP000501534"/>
    </source>
</evidence>
<comment type="function">
    <text evidence="8">Probably functions as a manganese efflux pump.</text>
</comment>
<comment type="similarity">
    <text evidence="8">Belongs to the MntP (TC 9.B.29) family.</text>
</comment>
<dbReference type="HAMAP" id="MF_01521">
    <property type="entry name" value="MntP_pump"/>
    <property type="match status" value="1"/>
</dbReference>
<keyword evidence="2 8" id="KW-1003">Cell membrane</keyword>
<dbReference type="PANTHER" id="PTHR35529:SF1">
    <property type="entry name" value="MANGANESE EFFLUX PUMP MNTP-RELATED"/>
    <property type="match status" value="1"/>
</dbReference>
<keyword evidence="1 8" id="KW-0813">Transport</keyword>
<keyword evidence="3 8" id="KW-0812">Transmembrane</keyword>
<feature type="transmembrane region" description="Helical" evidence="8">
    <location>
        <begin position="96"/>
        <end position="116"/>
    </location>
</feature>
<protein>
    <recommendedName>
        <fullName evidence="8">Putative manganese efflux pump MntP</fullName>
    </recommendedName>
</protein>
<gene>
    <name evidence="8 9" type="primary">mntP</name>
    <name evidence="9" type="ORF">DSM104443_01879</name>
</gene>
<feature type="transmembrane region" description="Helical" evidence="8">
    <location>
        <begin position="122"/>
        <end position="142"/>
    </location>
</feature>
<dbReference type="InterPro" id="IPR022929">
    <property type="entry name" value="Put_MntP"/>
</dbReference>
<dbReference type="KEGG" id="uru:DSM104443_01879"/>
<evidence type="ECO:0000256" key="4">
    <source>
        <dbReference type="ARBA" id="ARBA00022989"/>
    </source>
</evidence>
<accession>A0A6M4GU21</accession>
<evidence type="ECO:0000256" key="7">
    <source>
        <dbReference type="ARBA" id="ARBA00023211"/>
    </source>
</evidence>
<organism evidence="9 10">
    <name type="scientific">Usitatibacter rugosus</name>
    <dbReference type="NCBI Taxonomy" id="2732067"/>
    <lineage>
        <taxon>Bacteria</taxon>
        <taxon>Pseudomonadati</taxon>
        <taxon>Pseudomonadota</taxon>
        <taxon>Betaproteobacteria</taxon>
        <taxon>Nitrosomonadales</taxon>
        <taxon>Usitatibacteraceae</taxon>
        <taxon>Usitatibacter</taxon>
    </lineage>
</organism>
<reference evidence="9 10" key="1">
    <citation type="submission" date="2020-04" db="EMBL/GenBank/DDBJ databases">
        <title>Usitatibacter rugosus gen. nov., sp. nov. and Usitatibacter palustris sp. nov., novel members of Usitatibacteraceae fam. nov. within the order Nitrosomonadales isolated from soil.</title>
        <authorList>
            <person name="Huber K.J."/>
            <person name="Neumann-Schaal M."/>
            <person name="Geppert A."/>
            <person name="Luckner M."/>
            <person name="Wanner G."/>
            <person name="Overmann J."/>
        </authorList>
    </citation>
    <scope>NUCLEOTIDE SEQUENCE [LARGE SCALE GENOMIC DNA]</scope>
    <source>
        <strain evidence="9 10">0125_3</strain>
    </source>
</reference>
<dbReference type="GO" id="GO:0005886">
    <property type="term" value="C:plasma membrane"/>
    <property type="evidence" value="ECO:0007669"/>
    <property type="project" value="UniProtKB-SubCell"/>
</dbReference>
<feature type="transmembrane region" description="Helical" evidence="8">
    <location>
        <begin position="57"/>
        <end position="76"/>
    </location>
</feature>
<dbReference type="AlphaFoldDB" id="A0A6M4GU21"/>
<keyword evidence="10" id="KW-1185">Reference proteome</keyword>
<evidence type="ECO:0000256" key="6">
    <source>
        <dbReference type="ARBA" id="ARBA00023136"/>
    </source>
</evidence>
<keyword evidence="5 8" id="KW-0406">Ion transport</keyword>
<keyword evidence="4 8" id="KW-1133">Transmembrane helix</keyword>
<dbReference type="GO" id="GO:0005384">
    <property type="term" value="F:manganese ion transmembrane transporter activity"/>
    <property type="evidence" value="ECO:0007669"/>
    <property type="project" value="UniProtKB-UniRule"/>
</dbReference>
<dbReference type="PANTHER" id="PTHR35529">
    <property type="entry name" value="MANGANESE EFFLUX PUMP MNTP-RELATED"/>
    <property type="match status" value="1"/>
</dbReference>
<comment type="subcellular location">
    <subcellularLocation>
        <location evidence="8">Cell membrane</location>
        <topology evidence="8">Multi-pass membrane protein</topology>
    </subcellularLocation>
</comment>
<evidence type="ECO:0000256" key="5">
    <source>
        <dbReference type="ARBA" id="ARBA00023065"/>
    </source>
</evidence>
<name>A0A6M4GU21_9PROT</name>
<feature type="transmembrane region" description="Helical" evidence="8">
    <location>
        <begin position="23"/>
        <end position="45"/>
    </location>
</feature>
<dbReference type="EMBL" id="CP053069">
    <property type="protein sequence ID" value="QJR10810.1"/>
    <property type="molecule type" value="Genomic_DNA"/>
</dbReference>
<feature type="transmembrane region" description="Helical" evidence="8">
    <location>
        <begin position="154"/>
        <end position="171"/>
    </location>
</feature>
<dbReference type="Proteomes" id="UP000501534">
    <property type="component" value="Chromosome"/>
</dbReference>
<sequence length="178" mass="18630">MDAVAVSISSGMTRGAKASWRDAFAMGAVFGAFQAIMPALGYLGGAYFRDAIEAWDHWLAFGLLLAVGGHMIWEALHDDPNETEANPANPFAWRRLLVLGVATSLDAAAVGLTLALVDLPMLASVLIIGAVTFALCVPAVRLGSRLGERVAHRAELLGGLVLVLIGTKILVEHLSGAA</sequence>
<evidence type="ECO:0000256" key="2">
    <source>
        <dbReference type="ARBA" id="ARBA00022475"/>
    </source>
</evidence>
<keyword evidence="6 8" id="KW-0472">Membrane</keyword>
<keyword evidence="7 8" id="KW-0464">Manganese</keyword>
<dbReference type="InterPro" id="IPR003810">
    <property type="entry name" value="Mntp/YtaF"/>
</dbReference>
<proteinExistence type="inferred from homology"/>
<evidence type="ECO:0000313" key="9">
    <source>
        <dbReference type="EMBL" id="QJR10810.1"/>
    </source>
</evidence>
<evidence type="ECO:0000256" key="8">
    <source>
        <dbReference type="HAMAP-Rule" id="MF_01521"/>
    </source>
</evidence>